<comment type="caution">
    <text evidence="1">The sequence shown here is derived from an EMBL/GenBank/DDBJ whole genome shotgun (WGS) entry which is preliminary data.</text>
</comment>
<dbReference type="Proteomes" id="UP000645828">
    <property type="component" value="Unassembled WGS sequence"/>
</dbReference>
<name>A0A811YGV9_NYCPR</name>
<evidence type="ECO:0000313" key="1">
    <source>
        <dbReference type="EMBL" id="CAD7676164.1"/>
    </source>
</evidence>
<protein>
    <submittedName>
        <fullName evidence="1">(raccoon dog) hypothetical protein</fullName>
    </submittedName>
</protein>
<dbReference type="AlphaFoldDB" id="A0A811YGV9"/>
<reference evidence="1" key="1">
    <citation type="submission" date="2020-12" db="EMBL/GenBank/DDBJ databases">
        <authorList>
            <consortium name="Molecular Ecology Group"/>
        </authorList>
    </citation>
    <scope>NUCLEOTIDE SEQUENCE</scope>
    <source>
        <strain evidence="1">TBG_1078</strain>
    </source>
</reference>
<organism evidence="1 2">
    <name type="scientific">Nyctereutes procyonoides</name>
    <name type="common">Raccoon dog</name>
    <name type="synonym">Canis procyonoides</name>
    <dbReference type="NCBI Taxonomy" id="34880"/>
    <lineage>
        <taxon>Eukaryota</taxon>
        <taxon>Metazoa</taxon>
        <taxon>Chordata</taxon>
        <taxon>Craniata</taxon>
        <taxon>Vertebrata</taxon>
        <taxon>Euteleostomi</taxon>
        <taxon>Mammalia</taxon>
        <taxon>Eutheria</taxon>
        <taxon>Laurasiatheria</taxon>
        <taxon>Carnivora</taxon>
        <taxon>Caniformia</taxon>
        <taxon>Canidae</taxon>
        <taxon>Nyctereutes</taxon>
    </lineage>
</organism>
<keyword evidence="2" id="KW-1185">Reference proteome</keyword>
<proteinExistence type="predicted"/>
<gene>
    <name evidence="1" type="ORF">NYPRO_LOCUS8959</name>
</gene>
<dbReference type="EMBL" id="CAJHUB010000676">
    <property type="protein sequence ID" value="CAD7676164.1"/>
    <property type="molecule type" value="Genomic_DNA"/>
</dbReference>
<accession>A0A811YGV9</accession>
<evidence type="ECO:0000313" key="2">
    <source>
        <dbReference type="Proteomes" id="UP000645828"/>
    </source>
</evidence>
<sequence length="169" mass="18991">MKKIIFHHFCVLKWKHFQYESQKTLYAPFLPLVWDCARSLKYQGTGHLGGSVVERLPLAQGMILGCHLSSTVSEGNGPWCAQHPASPSDTALTSSQGLLEWKAAGFVPATGKVVQKEYFGPDRTRDVIIGISCLEFLSCIPLDFSFYCKTFYTESFVSMKFPPRVPFYP</sequence>